<dbReference type="AlphaFoldDB" id="D8PSL0"/>
<organism evidence="4">
    <name type="scientific">Schizophyllum commune (strain H4-8 / FGSC 9210)</name>
    <name type="common">Split gill fungus</name>
    <dbReference type="NCBI Taxonomy" id="578458"/>
    <lineage>
        <taxon>Eukaryota</taxon>
        <taxon>Fungi</taxon>
        <taxon>Dikarya</taxon>
        <taxon>Basidiomycota</taxon>
        <taxon>Agaricomycotina</taxon>
        <taxon>Agaricomycetes</taxon>
        <taxon>Agaricomycetidae</taxon>
        <taxon>Agaricales</taxon>
        <taxon>Schizophyllaceae</taxon>
        <taxon>Schizophyllum</taxon>
    </lineage>
</organism>
<dbReference type="GO" id="GO:0071108">
    <property type="term" value="P:protein K48-linked deubiquitination"/>
    <property type="evidence" value="ECO:0007669"/>
    <property type="project" value="TreeGrafter"/>
</dbReference>
<reference evidence="3 4" key="1">
    <citation type="journal article" date="2010" name="Nat. Biotechnol.">
        <title>Genome sequence of the model mushroom Schizophyllum commune.</title>
        <authorList>
            <person name="Ohm R.A."/>
            <person name="de Jong J.F."/>
            <person name="Lugones L.G."/>
            <person name="Aerts A."/>
            <person name="Kothe E."/>
            <person name="Stajich J.E."/>
            <person name="de Vries R.P."/>
            <person name="Record E."/>
            <person name="Levasseur A."/>
            <person name="Baker S.E."/>
            <person name="Bartholomew K.A."/>
            <person name="Coutinho P.M."/>
            <person name="Erdmann S."/>
            <person name="Fowler T.J."/>
            <person name="Gathman A.C."/>
            <person name="Lombard V."/>
            <person name="Henrissat B."/>
            <person name="Knabe N."/>
            <person name="Kuees U."/>
            <person name="Lilly W.W."/>
            <person name="Lindquist E."/>
            <person name="Lucas S."/>
            <person name="Magnuson J.K."/>
            <person name="Piumi F."/>
            <person name="Raudaskoski M."/>
            <person name="Salamov A."/>
            <person name="Schmutz J."/>
            <person name="Schwarze F.W.M.R."/>
            <person name="vanKuyk P.A."/>
            <person name="Horton J.S."/>
            <person name="Grigoriev I.V."/>
            <person name="Woesten H.A.B."/>
        </authorList>
    </citation>
    <scope>NUCLEOTIDE SEQUENCE [LARGE SCALE GENOMIC DNA]</scope>
    <source>
        <strain evidence="4">H4-8 / FGSC 9210</strain>
    </source>
</reference>
<dbReference type="Pfam" id="PF04424">
    <property type="entry name" value="MINDY_DUB"/>
    <property type="match status" value="1"/>
</dbReference>
<evidence type="ECO:0000313" key="3">
    <source>
        <dbReference type="EMBL" id="EFJ01161.1"/>
    </source>
</evidence>
<feature type="region of interest" description="Disordered" evidence="1">
    <location>
        <begin position="344"/>
        <end position="392"/>
    </location>
</feature>
<dbReference type="Proteomes" id="UP000007431">
    <property type="component" value="Unassembled WGS sequence"/>
</dbReference>
<dbReference type="FunCoup" id="D8PSL0">
    <property type="interactions" value="19"/>
</dbReference>
<sequence length="392" mass="42981">MSQSPPERALRADVWYLKEIAFGEGDARKNYKIITQNYNGPCSLIAICNILILRDKIEVLPASRKTVSYDYLAQLVADYLINNCPDLDISAALSILPHTQEGMHLNPVFTDAASFRAGSGGELNLFEQAGIRLVHGWLVDPSGPDAQIVARYPDYDAAVSLIAEADHLTKGQLVVEDIDPNAAGPSPSAAEPSTSGAGPSNGRPSTSSLRYSPEDQNKIRDAIALRAWLDANQSQLTYHGLFHLASSLPPGELVALFRSSHLAVLYKAPQDGGLYSLSTDAVFLHEPSIVWERLEDVDGGWSTFVDSDFRKSSPAGGDFAALAPEQIAMDSGDMADHQLAQQLQAEEERRARAAQERYEREKEAKRQQMAADMEEQRQKQLAKKKSKDCVIM</sequence>
<dbReference type="OMA" id="GVEMSIF"/>
<evidence type="ECO:0000313" key="4">
    <source>
        <dbReference type="Proteomes" id="UP000007431"/>
    </source>
</evidence>
<dbReference type="GO" id="GO:0071944">
    <property type="term" value="C:cell periphery"/>
    <property type="evidence" value="ECO:0007669"/>
    <property type="project" value="TreeGrafter"/>
</dbReference>
<feature type="compositionally biased region" description="Basic and acidic residues" evidence="1">
    <location>
        <begin position="346"/>
        <end position="366"/>
    </location>
</feature>
<dbReference type="STRING" id="578458.D8PSL0"/>
<gene>
    <name evidence="3" type="ORF">SCHCODRAFT_50742</name>
</gene>
<evidence type="ECO:0000256" key="1">
    <source>
        <dbReference type="SAM" id="MobiDB-lite"/>
    </source>
</evidence>
<feature type="region of interest" description="Disordered" evidence="1">
    <location>
        <begin position="178"/>
        <end position="213"/>
    </location>
</feature>
<dbReference type="eggNOG" id="KOG2427">
    <property type="taxonomic scope" value="Eukaryota"/>
</dbReference>
<protein>
    <recommendedName>
        <fullName evidence="2">MINDY deubiquitinase domain-containing protein</fullName>
    </recommendedName>
</protein>
<dbReference type="EMBL" id="GL377303">
    <property type="protein sequence ID" value="EFJ01161.1"/>
    <property type="molecule type" value="Genomic_DNA"/>
</dbReference>
<dbReference type="VEuPathDB" id="FungiDB:SCHCODRAFT_02484913"/>
<dbReference type="OrthoDB" id="10261212at2759"/>
<dbReference type="InParanoid" id="D8PSL0"/>
<dbReference type="GO" id="GO:0016807">
    <property type="term" value="F:cysteine-type carboxypeptidase activity"/>
    <property type="evidence" value="ECO:0007669"/>
    <property type="project" value="TreeGrafter"/>
</dbReference>
<feature type="domain" description="MINDY deubiquitinase" evidence="2">
    <location>
        <begin position="14"/>
        <end position="309"/>
    </location>
</feature>
<name>D8PSL0_SCHCM</name>
<keyword evidence="4" id="KW-1185">Reference proteome</keyword>
<dbReference type="RefSeq" id="XP_003036063.1">
    <property type="nucleotide sequence ID" value="XM_003036017.1"/>
</dbReference>
<evidence type="ECO:0000259" key="2">
    <source>
        <dbReference type="Pfam" id="PF04424"/>
    </source>
</evidence>
<dbReference type="GO" id="GO:0005829">
    <property type="term" value="C:cytosol"/>
    <property type="evidence" value="ECO:0007669"/>
    <property type="project" value="TreeGrafter"/>
</dbReference>
<dbReference type="PANTHER" id="PTHR18063">
    <property type="entry name" value="NF-E2 INDUCIBLE PROTEIN"/>
    <property type="match status" value="1"/>
</dbReference>
<dbReference type="PANTHER" id="PTHR18063:SF6">
    <property type="entry name" value="UBIQUITIN CARBOXYL-TERMINAL HYDROLASE"/>
    <property type="match status" value="1"/>
</dbReference>
<dbReference type="KEGG" id="scm:SCHCO_02484913"/>
<proteinExistence type="predicted"/>
<dbReference type="GO" id="GO:0004843">
    <property type="term" value="F:cysteine-type deubiquitinase activity"/>
    <property type="evidence" value="ECO:0007669"/>
    <property type="project" value="InterPro"/>
</dbReference>
<dbReference type="GO" id="GO:1990380">
    <property type="term" value="F:K48-linked deubiquitinase activity"/>
    <property type="evidence" value="ECO:0007669"/>
    <property type="project" value="InterPro"/>
</dbReference>
<dbReference type="InterPro" id="IPR033979">
    <property type="entry name" value="MINDY_domain"/>
</dbReference>
<accession>D8PSL0</accession>
<feature type="compositionally biased region" description="Low complexity" evidence="1">
    <location>
        <begin position="180"/>
        <end position="200"/>
    </location>
</feature>
<dbReference type="HOGENOM" id="CLU_022566_1_1_1"/>
<dbReference type="InterPro" id="IPR007518">
    <property type="entry name" value="MINDY"/>
</dbReference>
<dbReference type="GeneID" id="9596084"/>